<dbReference type="EMBL" id="CP144752">
    <property type="protein sequence ID" value="WVZ91090.1"/>
    <property type="molecule type" value="Genomic_DNA"/>
</dbReference>
<organism evidence="1 2">
    <name type="scientific">Paspalum notatum var. saurae</name>
    <dbReference type="NCBI Taxonomy" id="547442"/>
    <lineage>
        <taxon>Eukaryota</taxon>
        <taxon>Viridiplantae</taxon>
        <taxon>Streptophyta</taxon>
        <taxon>Embryophyta</taxon>
        <taxon>Tracheophyta</taxon>
        <taxon>Spermatophyta</taxon>
        <taxon>Magnoliopsida</taxon>
        <taxon>Liliopsida</taxon>
        <taxon>Poales</taxon>
        <taxon>Poaceae</taxon>
        <taxon>PACMAD clade</taxon>
        <taxon>Panicoideae</taxon>
        <taxon>Andropogonodae</taxon>
        <taxon>Paspaleae</taxon>
        <taxon>Paspalinae</taxon>
        <taxon>Paspalum</taxon>
    </lineage>
</organism>
<name>A0AAQ3XAH3_PASNO</name>
<sequence>MASSPCPCLTCILPVAKQPPRPRRQPSLPMLTPCPGEACTPIGARSPSLFRYTSPSGGSFILMCSTPTKRRERYFHNPG</sequence>
<reference evidence="1 2" key="1">
    <citation type="submission" date="2024-02" db="EMBL/GenBank/DDBJ databases">
        <title>High-quality chromosome-scale genome assembly of Pensacola bahiagrass (Paspalum notatum Flugge var. saurae).</title>
        <authorList>
            <person name="Vega J.M."/>
            <person name="Podio M."/>
            <person name="Orjuela J."/>
            <person name="Siena L.A."/>
            <person name="Pessino S.C."/>
            <person name="Combes M.C."/>
            <person name="Mariac C."/>
            <person name="Albertini E."/>
            <person name="Pupilli F."/>
            <person name="Ortiz J.P.A."/>
            <person name="Leblanc O."/>
        </authorList>
    </citation>
    <scope>NUCLEOTIDE SEQUENCE [LARGE SCALE GENOMIC DNA]</scope>
    <source>
        <strain evidence="1">R1</strain>
        <tissue evidence="1">Leaf</tissue>
    </source>
</reference>
<gene>
    <name evidence="1" type="ORF">U9M48_037305</name>
</gene>
<dbReference type="Proteomes" id="UP001341281">
    <property type="component" value="Chromosome 08"/>
</dbReference>
<evidence type="ECO:0000313" key="2">
    <source>
        <dbReference type="Proteomes" id="UP001341281"/>
    </source>
</evidence>
<evidence type="ECO:0000313" key="1">
    <source>
        <dbReference type="EMBL" id="WVZ91090.1"/>
    </source>
</evidence>
<keyword evidence="2" id="KW-1185">Reference proteome</keyword>
<protein>
    <submittedName>
        <fullName evidence="1">Uncharacterized protein</fullName>
    </submittedName>
</protein>
<proteinExistence type="predicted"/>
<accession>A0AAQ3XAH3</accession>
<dbReference type="AlphaFoldDB" id="A0AAQ3XAH3"/>